<dbReference type="Pfam" id="PF18219">
    <property type="entry name" value="SidC_N"/>
    <property type="match status" value="1"/>
</dbReference>
<organism evidence="2 3">
    <name type="scientific">Legionella santicrucis</name>
    <dbReference type="NCBI Taxonomy" id="45074"/>
    <lineage>
        <taxon>Bacteria</taxon>
        <taxon>Pseudomonadati</taxon>
        <taxon>Pseudomonadota</taxon>
        <taxon>Gammaproteobacteria</taxon>
        <taxon>Legionellales</taxon>
        <taxon>Legionellaceae</taxon>
        <taxon>Legionella</taxon>
    </lineage>
</organism>
<accession>A0A0W0YTX2</accession>
<comment type="caution">
    <text evidence="2">The sequence shown here is derived from an EMBL/GenBank/DDBJ whole genome shotgun (WGS) entry which is preliminary data.</text>
</comment>
<dbReference type="EMBL" id="LNYU01000050">
    <property type="protein sequence ID" value="KTD60313.1"/>
    <property type="molecule type" value="Genomic_DNA"/>
</dbReference>
<dbReference type="Proteomes" id="UP000054703">
    <property type="component" value="Unassembled WGS sequence"/>
</dbReference>
<evidence type="ECO:0000313" key="2">
    <source>
        <dbReference type="EMBL" id="KTD60313.1"/>
    </source>
</evidence>
<name>A0A0W0YTX2_9GAMM</name>
<dbReference type="InterPro" id="IPR041264">
    <property type="entry name" value="SidC_N"/>
</dbReference>
<proteinExistence type="predicted"/>
<reference evidence="2 3" key="1">
    <citation type="submission" date="2015-11" db="EMBL/GenBank/DDBJ databases">
        <title>Genomic analysis of 38 Legionella species identifies large and diverse effector repertoires.</title>
        <authorList>
            <person name="Burstein D."/>
            <person name="Amaro F."/>
            <person name="Zusman T."/>
            <person name="Lifshitz Z."/>
            <person name="Cohen O."/>
            <person name="Gilbert J.A."/>
            <person name="Pupko T."/>
            <person name="Shuman H.A."/>
            <person name="Segal G."/>
        </authorList>
    </citation>
    <scope>NUCLEOTIDE SEQUENCE [LARGE SCALE GENOMIC DNA]</scope>
    <source>
        <strain evidence="2 3">SC-63-C7</strain>
    </source>
</reference>
<evidence type="ECO:0000313" key="3">
    <source>
        <dbReference type="Proteomes" id="UP000054703"/>
    </source>
</evidence>
<dbReference type="AlphaFoldDB" id="A0A0W0YTX2"/>
<feature type="domain" description="SidC N-terminal" evidence="1">
    <location>
        <begin position="1"/>
        <end position="232"/>
    </location>
</feature>
<sequence length="235" mass="26364">MPVVSGTDIGLDNTCKAVSSLQEFFGKGNDSKTTLKGALLAYQEALKQDLSLLGADSVLAQQKQERLTQIEAYLNVVKHLEHHEELECLNKGFPSYPRPLEGMLQDKSGSNLHSIILRPTRQDAYIRSEASIPLFSVAHDSEACQRWDTQSLLQKTLIDTYSGLRLQAQNVTSQLMERVLVRLDQVGQSDFDDLQKILQEETLALTGIPINFNQDAQGKPLNQERIKQEIFLVIQ</sequence>
<keyword evidence="3" id="KW-1185">Reference proteome</keyword>
<gene>
    <name evidence="2" type="ORF">Lsan_2091</name>
</gene>
<evidence type="ECO:0000259" key="1">
    <source>
        <dbReference type="Pfam" id="PF18219"/>
    </source>
</evidence>
<dbReference type="PATRIC" id="fig|45074.5.peg.2232"/>
<protein>
    <recommendedName>
        <fullName evidence="1">SidC N-terminal domain-containing protein</fullName>
    </recommendedName>
</protein>